<feature type="domain" description="HEPN" evidence="2">
    <location>
        <begin position="13"/>
        <end position="117"/>
    </location>
</feature>
<evidence type="ECO:0000256" key="1">
    <source>
        <dbReference type="ARBA" id="ARBA00038248"/>
    </source>
</evidence>
<dbReference type="Pfam" id="PF05168">
    <property type="entry name" value="HEPN"/>
    <property type="match status" value="1"/>
</dbReference>
<dbReference type="OrthoDB" id="1684393at2"/>
<evidence type="ECO:0000313" key="3">
    <source>
        <dbReference type="EMBL" id="TGE36267.1"/>
    </source>
</evidence>
<comment type="caution">
    <text evidence="3">The sequence shown here is derived from an EMBL/GenBank/DDBJ whole genome shotgun (WGS) entry which is preliminary data.</text>
</comment>
<reference evidence="3 4" key="1">
    <citation type="submission" date="2019-03" db="EMBL/GenBank/DDBJ databases">
        <title>Draft Genome Sequence of Desulfosporosinus fructosivorans Strain 63.6F, Isolated from Marine Sediment in the Baltic Sea.</title>
        <authorList>
            <person name="Hausmann B."/>
            <person name="Vandieken V."/>
            <person name="Pjevac P."/>
            <person name="Schreck K."/>
            <person name="Herbold C.W."/>
            <person name="Loy A."/>
        </authorList>
    </citation>
    <scope>NUCLEOTIDE SEQUENCE [LARGE SCALE GENOMIC DNA]</scope>
    <source>
        <strain evidence="3 4">63.6F</strain>
    </source>
</reference>
<name>A0A4Z0R2Q1_9FIRM</name>
<dbReference type="Proteomes" id="UP000298460">
    <property type="component" value="Unassembled WGS sequence"/>
</dbReference>
<dbReference type="InterPro" id="IPR007842">
    <property type="entry name" value="HEPN_dom"/>
</dbReference>
<proteinExistence type="inferred from homology"/>
<dbReference type="AlphaFoldDB" id="A0A4Z0R2Q1"/>
<dbReference type="InterPro" id="IPR052226">
    <property type="entry name" value="UPF0332_toxin"/>
</dbReference>
<keyword evidence="4" id="KW-1185">Reference proteome</keyword>
<dbReference type="PANTHER" id="PTHR36565:SF1">
    <property type="entry name" value="UPF0332 PROTEIN TM_1000"/>
    <property type="match status" value="1"/>
</dbReference>
<gene>
    <name evidence="3" type="ORF">E4K67_20190</name>
</gene>
<dbReference type="EMBL" id="SPQQ01000008">
    <property type="protein sequence ID" value="TGE36267.1"/>
    <property type="molecule type" value="Genomic_DNA"/>
</dbReference>
<protein>
    <submittedName>
        <fullName evidence="3">HEPN domain-containing protein</fullName>
    </submittedName>
</protein>
<sequence>MDRIETKDLAFYRLQSAKERLAVAEDLFNLEHHRDCLSKAYYSLFQAARAALATLGLDSRKHSGVISVFNINFVKTGIFPKEYRKIIASSQDLRLASDYDDFYLASKQDAKKTLKDV</sequence>
<accession>A0A4Z0R2Q1</accession>
<evidence type="ECO:0000259" key="2">
    <source>
        <dbReference type="Pfam" id="PF05168"/>
    </source>
</evidence>
<organism evidence="3 4">
    <name type="scientific">Desulfosporosinus fructosivorans</name>
    <dbReference type="NCBI Taxonomy" id="2018669"/>
    <lineage>
        <taxon>Bacteria</taxon>
        <taxon>Bacillati</taxon>
        <taxon>Bacillota</taxon>
        <taxon>Clostridia</taxon>
        <taxon>Eubacteriales</taxon>
        <taxon>Desulfitobacteriaceae</taxon>
        <taxon>Desulfosporosinus</taxon>
    </lineage>
</organism>
<dbReference type="Gene3D" id="1.20.120.330">
    <property type="entry name" value="Nucleotidyltransferases domain 2"/>
    <property type="match status" value="1"/>
</dbReference>
<comment type="similarity">
    <text evidence="1">Belongs to the UPF0332 family.</text>
</comment>
<evidence type="ECO:0000313" key="4">
    <source>
        <dbReference type="Proteomes" id="UP000298460"/>
    </source>
</evidence>
<dbReference type="PANTHER" id="PTHR36565">
    <property type="entry name" value="UPF0332 PROTEIN TM_1000"/>
    <property type="match status" value="1"/>
</dbReference>
<dbReference type="RefSeq" id="WP_135550035.1">
    <property type="nucleotide sequence ID" value="NZ_SPQQ01000008.1"/>
</dbReference>